<dbReference type="InterPro" id="IPR001764">
    <property type="entry name" value="Glyco_hydro_3_N"/>
</dbReference>
<feature type="chain" id="PRO_5046708444" evidence="6">
    <location>
        <begin position="26"/>
        <end position="746"/>
    </location>
</feature>
<evidence type="ECO:0000256" key="5">
    <source>
        <dbReference type="RuleBase" id="RU361161"/>
    </source>
</evidence>
<evidence type="ECO:0000259" key="7">
    <source>
        <dbReference type="SMART" id="SM01217"/>
    </source>
</evidence>
<evidence type="ECO:0000256" key="3">
    <source>
        <dbReference type="ARBA" id="ARBA00023277"/>
    </source>
</evidence>
<reference evidence="8 9" key="1">
    <citation type="submission" date="2023-07" db="EMBL/GenBank/DDBJ databases">
        <title>Sorghum-associated microbial communities from plants grown in Nebraska, USA.</title>
        <authorList>
            <person name="Schachtman D."/>
        </authorList>
    </citation>
    <scope>NUCLEOTIDE SEQUENCE [LARGE SCALE GENOMIC DNA]</scope>
    <source>
        <strain evidence="8 9">DS1027</strain>
    </source>
</reference>
<feature type="signal peptide" evidence="6">
    <location>
        <begin position="1"/>
        <end position="25"/>
    </location>
</feature>
<dbReference type="Pfam" id="PF01915">
    <property type="entry name" value="Glyco_hydro_3_C"/>
    <property type="match status" value="1"/>
</dbReference>
<dbReference type="InterPro" id="IPR036881">
    <property type="entry name" value="Glyco_hydro_3_C_sf"/>
</dbReference>
<dbReference type="Pfam" id="PF14310">
    <property type="entry name" value="Fn3-like"/>
    <property type="match status" value="1"/>
</dbReference>
<dbReference type="GO" id="GO:0008422">
    <property type="term" value="F:beta-glucosidase activity"/>
    <property type="evidence" value="ECO:0007669"/>
    <property type="project" value="UniProtKB-EC"/>
</dbReference>
<gene>
    <name evidence="8" type="ORF">J2792_000538</name>
</gene>
<dbReference type="InterPro" id="IPR017853">
    <property type="entry name" value="GH"/>
</dbReference>
<dbReference type="PRINTS" id="PR00133">
    <property type="entry name" value="GLHYDRLASE3"/>
</dbReference>
<evidence type="ECO:0000256" key="1">
    <source>
        <dbReference type="ARBA" id="ARBA00005336"/>
    </source>
</evidence>
<dbReference type="InterPro" id="IPR036962">
    <property type="entry name" value="Glyco_hydro_3_N_sf"/>
</dbReference>
<dbReference type="InterPro" id="IPR050288">
    <property type="entry name" value="Cellulose_deg_GH3"/>
</dbReference>
<dbReference type="Gene3D" id="3.40.50.1700">
    <property type="entry name" value="Glycoside hydrolase family 3 C-terminal domain"/>
    <property type="match status" value="1"/>
</dbReference>
<dbReference type="InterPro" id="IPR019800">
    <property type="entry name" value="Glyco_hydro_3_AS"/>
</dbReference>
<dbReference type="SMART" id="SM01217">
    <property type="entry name" value="Fn3_like"/>
    <property type="match status" value="1"/>
</dbReference>
<dbReference type="EMBL" id="JAVDRD010000001">
    <property type="protein sequence ID" value="MDR6509698.1"/>
    <property type="molecule type" value="Genomic_DNA"/>
</dbReference>
<keyword evidence="9" id="KW-1185">Reference proteome</keyword>
<dbReference type="SUPFAM" id="SSF52279">
    <property type="entry name" value="Beta-D-glucan exohydrolase, C-terminal domain"/>
    <property type="match status" value="1"/>
</dbReference>
<name>A0ABU1MHQ0_9SPHN</name>
<comment type="caution">
    <text evidence="8">The sequence shown here is derived from an EMBL/GenBank/DDBJ whole genome shotgun (WGS) entry which is preliminary data.</text>
</comment>
<dbReference type="PANTHER" id="PTHR42715:SF10">
    <property type="entry name" value="BETA-GLUCOSIDASE"/>
    <property type="match status" value="1"/>
</dbReference>
<protein>
    <submittedName>
        <fullName evidence="8">Beta-glucosidase</fullName>
        <ecNumber evidence="8">3.2.1.21</ecNumber>
    </submittedName>
</protein>
<evidence type="ECO:0000313" key="9">
    <source>
        <dbReference type="Proteomes" id="UP001184150"/>
    </source>
</evidence>
<keyword evidence="4 5" id="KW-0326">Glycosidase</keyword>
<evidence type="ECO:0000256" key="2">
    <source>
        <dbReference type="ARBA" id="ARBA00022801"/>
    </source>
</evidence>
<dbReference type="InterPro" id="IPR002772">
    <property type="entry name" value="Glyco_hydro_3_C"/>
</dbReference>
<dbReference type="Proteomes" id="UP001184150">
    <property type="component" value="Unassembled WGS sequence"/>
</dbReference>
<comment type="similarity">
    <text evidence="1 5">Belongs to the glycosyl hydrolase 3 family.</text>
</comment>
<dbReference type="InterPro" id="IPR013783">
    <property type="entry name" value="Ig-like_fold"/>
</dbReference>
<keyword evidence="3" id="KW-0119">Carbohydrate metabolism</keyword>
<feature type="domain" description="Fibronectin type III-like" evidence="7">
    <location>
        <begin position="658"/>
        <end position="728"/>
    </location>
</feature>
<dbReference type="SUPFAM" id="SSF51445">
    <property type="entry name" value="(Trans)glycosidases"/>
    <property type="match status" value="1"/>
</dbReference>
<dbReference type="Gene3D" id="2.60.40.10">
    <property type="entry name" value="Immunoglobulins"/>
    <property type="match status" value="1"/>
</dbReference>
<sequence length="746" mass="77921">MGRRFLSAVALAAVGAGLAQGSAQAQAPSSAPVDMSAAQARADQTVKAMQPDERTTLTHGIMAIQLFPGAPPIPADAVPGAGYIAGLPRLGVPALKETDASLGVAWVSGARKRGATALPSGIAQAASWDQAVMQAGGAMIGAEARASGFNVLLAGGVNLTRDPRNGRTFEYLSEDPLLSGMLVGAAIRGIQSNNIISTIKHFALNGQETGRQFVDIQIGNAAARESDLLAFQIGIEQGQPGSVMCAYNRVNGNRACDNSWLLNTVLKRDWGYKGFVMSDWGAVPGLDAAMAGLDQQSGEQLDKAVYFGSKLAEKAATDKAWAARLADMNRRVLTAIYATGVDKNPVTPGGEWDAAAHAAVAEQTAIAGMVLLRNQNNALPLLRDAKSVAVIGGYADGGVLSGGGSSQVQGDGGPVVSRPVLAGGMFAGIMQQQFHRSSPLDAIKARVPQAAIHFRDGRYIADAVEAARRSDVAIVFATEWRTEGLDQPDLSLPDGQDALIAAVAAANPRTIVVLETGGPVAMPWLDKTAAVLEAWYPGARGGEAIAKVLFGEANPGGRLPVTFPASVAQLPRPKLDGSDTLDPDFMGNPPTPTTTLKADYNIEGSDVGYRWFARTGAKPLFPFGYGLSYTSFAQDGLSVDGKTARFTLHNTGKVAGDDVGQVYLVDRAGTAKRRLVGFARVHLAPGESKTVSVTIDQRLLADWRDDGKGSGGWTLPAGNYGFALGSDAQTLGQVVTVRLAARNWKD</sequence>
<dbReference type="PROSITE" id="PS00775">
    <property type="entry name" value="GLYCOSYL_HYDROL_F3"/>
    <property type="match status" value="1"/>
</dbReference>
<evidence type="ECO:0000313" key="8">
    <source>
        <dbReference type="EMBL" id="MDR6509698.1"/>
    </source>
</evidence>
<proteinExistence type="inferred from homology"/>
<accession>A0ABU1MHQ0</accession>
<dbReference type="RefSeq" id="WP_374709352.1">
    <property type="nucleotide sequence ID" value="NZ_JAVDRD010000001.1"/>
</dbReference>
<dbReference type="EC" id="3.2.1.21" evidence="8"/>
<dbReference type="PANTHER" id="PTHR42715">
    <property type="entry name" value="BETA-GLUCOSIDASE"/>
    <property type="match status" value="1"/>
</dbReference>
<evidence type="ECO:0000256" key="4">
    <source>
        <dbReference type="ARBA" id="ARBA00023295"/>
    </source>
</evidence>
<organism evidence="8 9">
    <name type="scientific">Novosphingobium capsulatum</name>
    <dbReference type="NCBI Taxonomy" id="13688"/>
    <lineage>
        <taxon>Bacteria</taxon>
        <taxon>Pseudomonadati</taxon>
        <taxon>Pseudomonadota</taxon>
        <taxon>Alphaproteobacteria</taxon>
        <taxon>Sphingomonadales</taxon>
        <taxon>Sphingomonadaceae</taxon>
        <taxon>Novosphingobium</taxon>
    </lineage>
</organism>
<dbReference type="InterPro" id="IPR026891">
    <property type="entry name" value="Fn3-like"/>
</dbReference>
<dbReference type="Pfam" id="PF00933">
    <property type="entry name" value="Glyco_hydro_3"/>
    <property type="match status" value="1"/>
</dbReference>
<keyword evidence="2 5" id="KW-0378">Hydrolase</keyword>
<dbReference type="Gene3D" id="3.20.20.300">
    <property type="entry name" value="Glycoside hydrolase, family 3, N-terminal domain"/>
    <property type="match status" value="1"/>
</dbReference>
<keyword evidence="6" id="KW-0732">Signal</keyword>
<evidence type="ECO:0000256" key="6">
    <source>
        <dbReference type="SAM" id="SignalP"/>
    </source>
</evidence>